<protein>
    <submittedName>
        <fullName evidence="1">Uncharacterized protein</fullName>
    </submittedName>
</protein>
<evidence type="ECO:0000313" key="1">
    <source>
        <dbReference type="EMBL" id="QDU44867.1"/>
    </source>
</evidence>
<proteinExistence type="predicted"/>
<organism evidence="1 2">
    <name type="scientific">Symmachiella dynata</name>
    <dbReference type="NCBI Taxonomy" id="2527995"/>
    <lineage>
        <taxon>Bacteria</taxon>
        <taxon>Pseudomonadati</taxon>
        <taxon>Planctomycetota</taxon>
        <taxon>Planctomycetia</taxon>
        <taxon>Planctomycetales</taxon>
        <taxon>Planctomycetaceae</taxon>
        <taxon>Symmachiella</taxon>
    </lineage>
</organism>
<dbReference type="Proteomes" id="UP000319383">
    <property type="component" value="Chromosome"/>
</dbReference>
<dbReference type="KEGG" id="sdyn:Mal52_33530"/>
<dbReference type="AlphaFoldDB" id="A0A517ZQX4"/>
<dbReference type="Gene3D" id="2.60.120.380">
    <property type="match status" value="2"/>
</dbReference>
<reference evidence="1 2" key="1">
    <citation type="submission" date="2019-02" db="EMBL/GenBank/DDBJ databases">
        <title>Deep-cultivation of Planctomycetes and their phenomic and genomic characterization uncovers novel biology.</title>
        <authorList>
            <person name="Wiegand S."/>
            <person name="Jogler M."/>
            <person name="Boedeker C."/>
            <person name="Pinto D."/>
            <person name="Vollmers J."/>
            <person name="Rivas-Marin E."/>
            <person name="Kohn T."/>
            <person name="Peeters S.H."/>
            <person name="Heuer A."/>
            <person name="Rast P."/>
            <person name="Oberbeckmann S."/>
            <person name="Bunk B."/>
            <person name="Jeske O."/>
            <person name="Meyerdierks A."/>
            <person name="Storesund J.E."/>
            <person name="Kallscheuer N."/>
            <person name="Luecker S."/>
            <person name="Lage O.M."/>
            <person name="Pohl T."/>
            <person name="Merkel B.J."/>
            <person name="Hornburger P."/>
            <person name="Mueller R.-W."/>
            <person name="Bruemmer F."/>
            <person name="Labrenz M."/>
            <person name="Spormann A.M."/>
            <person name="Op den Camp H."/>
            <person name="Overmann J."/>
            <person name="Amann R."/>
            <person name="Jetten M.S.M."/>
            <person name="Mascher T."/>
            <person name="Medema M.H."/>
            <person name="Devos D.P."/>
            <person name="Kaster A.-K."/>
            <person name="Ovreas L."/>
            <person name="Rohde M."/>
            <person name="Galperin M.Y."/>
            <person name="Jogler C."/>
        </authorList>
    </citation>
    <scope>NUCLEOTIDE SEQUENCE [LARGE SCALE GENOMIC DNA]</scope>
    <source>
        <strain evidence="1 2">Mal52</strain>
    </source>
</reference>
<sequence>MGLILWASGGTAAQADGPAVVLNHVFPAGGQVGTHFEVDVAGTGLDGLTTLQCSHPGIGFEQVAGNKFRVTIPDSVLPGQYDLRTVGLNGLSSPRTFCCGTYAELNEAEPNDTLASPQKIAAVQTVNGRIGAAGDQDHFRFTAQRGERIVIECWAERIDSPLRAVLEVYDSRGRRLRVNRGYFGIDPLIDFVVPEDGDYIVRVFDLVYTGSEDAVYRLEIGNHPRVAFAVPAIVERDQPTTVALYGWNLNPPISREGVAGDGSQVSFVAETRGDWDRRDVEVNIPGDTETSARSLRLRPSQATLDPIAYHLADSHVPVMLAVTDMPVVQESDGQVGNASHPSVPIPCAISGQLLAGDERDVFAFEARRGEVLWFEGFGERLGSPVDLDLSILSADGETEFARFSDDVRNLGDVRFPSGHLDPAGSWVVPADGRYLILVRNLIGGLDADPRRVYALTIRRQEPGFHVVVIPRAERPESLNVQPGGRTLLDVLAFRQRGMSGPIRVSARNLPPGLECPPIWLGPGVDSAPLVITAMRGAAPGIASLDLVADAPSVEARSVQSGTMVRNGRPNGWGRLTADHPVAVSGMPSPLRIIAEAHEPRLHELYGELKVRHASGGIVDVAVHVERAGADHQAEVKLIGTGLPPMIGNQTATIPPGRNKGYISFYLPPTLELGHYSLAIRAETTVPDPQNEGKPKSVAVISNAVSFEVHRPAFVVEIDPYAPNTIRRGEVIKINYTARRVNGFISKIHTELAAPVKVAGIRGRGVTFVGQTDSGTIQIIANDDAELGQQPFLRLYGIGTVEDQPIYHGSCFLNLEVVE</sequence>
<dbReference type="EMBL" id="CP036276">
    <property type="protein sequence ID" value="QDU44867.1"/>
    <property type="molecule type" value="Genomic_DNA"/>
</dbReference>
<evidence type="ECO:0000313" key="2">
    <source>
        <dbReference type="Proteomes" id="UP000319383"/>
    </source>
</evidence>
<accession>A0A517ZQX4</accession>
<name>A0A517ZQX4_9PLAN</name>
<gene>
    <name evidence="1" type="ORF">Mal52_33530</name>
</gene>
<keyword evidence="2" id="KW-1185">Reference proteome</keyword>